<protein>
    <submittedName>
        <fullName evidence="6">Flagellar export chaperone FliS</fullName>
    </submittedName>
</protein>
<keyword evidence="7" id="KW-1185">Reference proteome</keyword>
<dbReference type="Pfam" id="PF02561">
    <property type="entry name" value="FliS"/>
    <property type="match status" value="1"/>
</dbReference>
<comment type="similarity">
    <text evidence="2">Belongs to the FliS family.</text>
</comment>
<evidence type="ECO:0000313" key="7">
    <source>
        <dbReference type="Proteomes" id="UP001290455"/>
    </source>
</evidence>
<organism evidence="6 7">
    <name type="scientific">Robertmurraya mangrovi</name>
    <dbReference type="NCBI Taxonomy" id="3098077"/>
    <lineage>
        <taxon>Bacteria</taxon>
        <taxon>Bacillati</taxon>
        <taxon>Bacillota</taxon>
        <taxon>Bacilli</taxon>
        <taxon>Bacillales</taxon>
        <taxon>Bacillaceae</taxon>
        <taxon>Robertmurraya</taxon>
    </lineage>
</organism>
<evidence type="ECO:0000256" key="1">
    <source>
        <dbReference type="ARBA" id="ARBA00004514"/>
    </source>
</evidence>
<dbReference type="SUPFAM" id="SSF101116">
    <property type="entry name" value="Flagellar export chaperone FliS"/>
    <property type="match status" value="1"/>
</dbReference>
<evidence type="ECO:0000256" key="3">
    <source>
        <dbReference type="ARBA" id="ARBA00022490"/>
    </source>
</evidence>
<comment type="subcellular location">
    <subcellularLocation>
        <location evidence="1">Cytoplasm</location>
        <location evidence="1">Cytosol</location>
    </subcellularLocation>
</comment>
<evidence type="ECO:0000256" key="5">
    <source>
        <dbReference type="ARBA" id="ARBA00023186"/>
    </source>
</evidence>
<dbReference type="Gene3D" id="1.20.120.340">
    <property type="entry name" value="Flagellar protein FliS"/>
    <property type="match status" value="1"/>
</dbReference>
<sequence>MTSIFTESAIHQKSPQEITELLYEVCLTNLEEAIKDINNRDYVIANKKLQKANDILYRLGAGLNYEAGIIADQLDALYNHMADRIIEANYKKDIEIIKHVIKVLEPIAQAWNDAVKKKPSQLTTGVRQKTMAYEQNILTEEKLK</sequence>
<proteinExistence type="inferred from homology"/>
<gene>
    <name evidence="6" type="primary">fliS</name>
    <name evidence="6" type="ORF">SM124_09325</name>
</gene>
<dbReference type="Proteomes" id="UP001290455">
    <property type="component" value="Unassembled WGS sequence"/>
</dbReference>
<dbReference type="InterPro" id="IPR003713">
    <property type="entry name" value="FliS"/>
</dbReference>
<evidence type="ECO:0000256" key="4">
    <source>
        <dbReference type="ARBA" id="ARBA00022795"/>
    </source>
</evidence>
<dbReference type="NCBIfam" id="TIGR00208">
    <property type="entry name" value="fliS"/>
    <property type="match status" value="1"/>
</dbReference>
<dbReference type="RefSeq" id="WP_322446235.1">
    <property type="nucleotide sequence ID" value="NZ_JAXOFX010000004.1"/>
</dbReference>
<dbReference type="CDD" id="cd16098">
    <property type="entry name" value="FliS"/>
    <property type="match status" value="1"/>
</dbReference>
<accession>A0ABU5IXR7</accession>
<keyword evidence="3" id="KW-0963">Cytoplasm</keyword>
<keyword evidence="4" id="KW-1005">Bacterial flagellum biogenesis</keyword>
<keyword evidence="6" id="KW-0969">Cilium</keyword>
<comment type="caution">
    <text evidence="6">The sequence shown here is derived from an EMBL/GenBank/DDBJ whole genome shotgun (WGS) entry which is preliminary data.</text>
</comment>
<reference evidence="6 7" key="1">
    <citation type="submission" date="2023-11" db="EMBL/GenBank/DDBJ databases">
        <title>Bacillus jintuensis, isolated from a mudflat on the Beibu Gulf coast.</title>
        <authorList>
            <person name="Li M."/>
        </authorList>
    </citation>
    <scope>NUCLEOTIDE SEQUENCE [LARGE SCALE GENOMIC DNA]</scope>
    <source>
        <strain evidence="6 7">31A1R</strain>
    </source>
</reference>
<evidence type="ECO:0000256" key="2">
    <source>
        <dbReference type="ARBA" id="ARBA00008787"/>
    </source>
</evidence>
<keyword evidence="6" id="KW-0282">Flagellum</keyword>
<keyword evidence="5" id="KW-0143">Chaperone</keyword>
<dbReference type="EMBL" id="JAXOFX010000004">
    <property type="protein sequence ID" value="MDZ5471947.1"/>
    <property type="molecule type" value="Genomic_DNA"/>
</dbReference>
<dbReference type="PANTHER" id="PTHR34773">
    <property type="entry name" value="FLAGELLAR SECRETION CHAPERONE FLIS"/>
    <property type="match status" value="1"/>
</dbReference>
<keyword evidence="6" id="KW-0966">Cell projection</keyword>
<dbReference type="PANTHER" id="PTHR34773:SF1">
    <property type="entry name" value="FLAGELLAR SECRETION CHAPERONE FLIS"/>
    <property type="match status" value="1"/>
</dbReference>
<evidence type="ECO:0000313" key="6">
    <source>
        <dbReference type="EMBL" id="MDZ5471947.1"/>
    </source>
</evidence>
<name>A0ABU5IXR7_9BACI</name>
<dbReference type="InterPro" id="IPR036584">
    <property type="entry name" value="FliS_sf"/>
</dbReference>